<dbReference type="InterPro" id="IPR036230">
    <property type="entry name" value="LeuA_allosteric_dom_sf"/>
</dbReference>
<keyword evidence="6 10" id="KW-0028">Amino-acid biosynthesis</keyword>
<feature type="binding site" evidence="10">
    <location>
        <position position="245"/>
    </location>
    <ligand>
        <name>Mg(2+)</name>
        <dbReference type="ChEBI" id="CHEBI:18420"/>
    </ligand>
</feature>
<protein>
    <recommendedName>
        <fullName evidence="4 10">2-isopropylmalate synthase</fullName>
        <ecNumber evidence="4 10">2.3.3.13</ecNumber>
    </recommendedName>
    <alternativeName>
        <fullName evidence="10">Alpha-IPM synthase</fullName>
    </alternativeName>
    <alternativeName>
        <fullName evidence="10">Alpha-isopropylmalate synthase</fullName>
    </alternativeName>
</protein>
<feature type="binding site" evidence="10">
    <location>
        <position position="247"/>
    </location>
    <ligand>
        <name>Mg(2+)</name>
        <dbReference type="ChEBI" id="CHEBI:18420"/>
    </ligand>
</feature>
<dbReference type="Proteomes" id="UP000028534">
    <property type="component" value="Unassembled WGS sequence"/>
</dbReference>
<dbReference type="Pfam" id="PF22615">
    <property type="entry name" value="IPMS_D2"/>
    <property type="match status" value="1"/>
</dbReference>
<dbReference type="SUPFAM" id="SSF89000">
    <property type="entry name" value="post-HMGL domain-like"/>
    <property type="match status" value="1"/>
</dbReference>
<comment type="similarity">
    <text evidence="3 10">Belongs to the alpha-IPM synthase/homocitrate synthase family. LeuA type 2 subfamily.</text>
</comment>
<evidence type="ECO:0000259" key="11">
    <source>
        <dbReference type="PROSITE" id="PS50991"/>
    </source>
</evidence>
<evidence type="ECO:0000256" key="8">
    <source>
        <dbReference type="ARBA" id="ARBA00022723"/>
    </source>
</evidence>
<dbReference type="RefSeq" id="WP_037520989.1">
    <property type="nucleotide sequence ID" value="NZ_JGVR01000021.1"/>
</dbReference>
<dbReference type="PROSITE" id="PS50991">
    <property type="entry name" value="PYR_CT"/>
    <property type="match status" value="1"/>
</dbReference>
<sequence>MMLTDPSQKYRPFPQVDLPNRQWPSKVITKAPRWLSTDMRDGNQSLIDPMNAEKKRRFFDLLVKVGVKEIEVGFPAAGATEFDFISGLVKEGAIPDDVMPQVLTQAREDLIATTFESLRGAKQAIVHVYNAISPAWRNIVFQMERPEIKQIAINAAKLLRDNSARMPDTDWHFEYSPETFSTAELDFSLECCEAVMDILQPTPERPLILNLPATVECATPNIYADQIEWICRNISRRDSVVISLHTHNDRGTGVAAAELGIMAGADRVEGCLFGNGERTGNCDLVTVALNMYTQGIDPELDFSDIDEVIQTVEYCNQLPVHPRHPYAGELVFTAFSGSHQDAIKKGFAAQEARNDLFWNVPYLPIDPKDLGRDYEAVIRVNSQSGKGGVAWVLQQDKGYKLPKRMQADFSKVVQALADQSSRELNAADISAAFDDYYHQTGDQAYSLIDYHESGSAGDRIFTGKIVHEGGERSISGRGNGLISSVLAALRDELGVVLDVADYNEHAIGAGTDVNAAAYVECRTADGRTVFGIGTDSDVATASVKAVLSAANAVAVRG</sequence>
<dbReference type="EMBL" id="JGVR01000021">
    <property type="protein sequence ID" value="KEZ17573.1"/>
    <property type="molecule type" value="Genomic_DNA"/>
</dbReference>
<dbReference type="Gene3D" id="3.30.160.270">
    <property type="match status" value="1"/>
</dbReference>
<feature type="region of interest" description="Regulatory domain" evidence="10">
    <location>
        <begin position="440"/>
        <end position="557"/>
    </location>
</feature>
<organism evidence="12 13">
    <name type="scientific">Sphingobium yanoikuyae</name>
    <name type="common">Sphingomonas yanoikuyae</name>
    <dbReference type="NCBI Taxonomy" id="13690"/>
    <lineage>
        <taxon>Bacteria</taxon>
        <taxon>Pseudomonadati</taxon>
        <taxon>Pseudomonadota</taxon>
        <taxon>Alphaproteobacteria</taxon>
        <taxon>Sphingomonadales</taxon>
        <taxon>Sphingomonadaceae</taxon>
        <taxon>Sphingobium</taxon>
    </lineage>
</organism>
<dbReference type="PATRIC" id="fig|13690.10.peg.3400"/>
<keyword evidence="7 10" id="KW-0808">Transferase</keyword>
<dbReference type="Pfam" id="PF08502">
    <property type="entry name" value="LeuA_dimer"/>
    <property type="match status" value="1"/>
</dbReference>
<comment type="pathway">
    <text evidence="2 10">Amino-acid biosynthesis; L-leucine biosynthesis; L-leucine from 3-methyl-2-oxobutanoate: step 1/4.</text>
</comment>
<dbReference type="NCBIfam" id="TIGR00970">
    <property type="entry name" value="leuA_yeast"/>
    <property type="match status" value="1"/>
</dbReference>
<evidence type="ECO:0000256" key="6">
    <source>
        <dbReference type="ARBA" id="ARBA00022605"/>
    </source>
</evidence>
<comment type="subunit">
    <text evidence="10">Homodimer.</text>
</comment>
<dbReference type="InterPro" id="IPR002034">
    <property type="entry name" value="AIPM/Hcit_synth_CS"/>
</dbReference>
<dbReference type="Gene3D" id="3.20.20.70">
    <property type="entry name" value="Aldolase class I"/>
    <property type="match status" value="1"/>
</dbReference>
<dbReference type="EC" id="2.3.3.13" evidence="4 10"/>
<dbReference type="GO" id="GO:0000287">
    <property type="term" value="F:magnesium ion binding"/>
    <property type="evidence" value="ECO:0007669"/>
    <property type="project" value="UniProtKB-UniRule"/>
</dbReference>
<evidence type="ECO:0000313" key="12">
    <source>
        <dbReference type="EMBL" id="KEZ17573.1"/>
    </source>
</evidence>
<evidence type="ECO:0000256" key="7">
    <source>
        <dbReference type="ARBA" id="ARBA00022679"/>
    </source>
</evidence>
<dbReference type="PANTHER" id="PTHR46911:SF1">
    <property type="entry name" value="2-ISOPROPYLMALATE SYNTHASE"/>
    <property type="match status" value="1"/>
</dbReference>
<keyword evidence="8 10" id="KW-0479">Metal-binding</keyword>
<evidence type="ECO:0000313" key="13">
    <source>
        <dbReference type="Proteomes" id="UP000028534"/>
    </source>
</evidence>
<proteinExistence type="inferred from homology"/>
<dbReference type="GO" id="GO:0009098">
    <property type="term" value="P:L-leucine biosynthetic process"/>
    <property type="evidence" value="ECO:0007669"/>
    <property type="project" value="UniProtKB-UniRule"/>
</dbReference>
<dbReference type="SUPFAM" id="SSF110921">
    <property type="entry name" value="2-isopropylmalate synthase LeuA, allosteric (dimerisation) domain"/>
    <property type="match status" value="1"/>
</dbReference>
<dbReference type="InterPro" id="IPR013709">
    <property type="entry name" value="2-isopropylmalate_synth_dimer"/>
</dbReference>
<evidence type="ECO:0000256" key="9">
    <source>
        <dbReference type="ARBA" id="ARBA00023304"/>
    </source>
</evidence>
<dbReference type="NCBIfam" id="NF002991">
    <property type="entry name" value="PRK03739.1"/>
    <property type="match status" value="1"/>
</dbReference>
<evidence type="ECO:0000256" key="4">
    <source>
        <dbReference type="ARBA" id="ARBA00012973"/>
    </source>
</evidence>
<dbReference type="GO" id="GO:0005737">
    <property type="term" value="C:cytoplasm"/>
    <property type="evidence" value="ECO:0007669"/>
    <property type="project" value="UniProtKB-SubCell"/>
</dbReference>
<dbReference type="CDD" id="cd07942">
    <property type="entry name" value="DRE_TIM_LeuA"/>
    <property type="match status" value="1"/>
</dbReference>
<comment type="catalytic activity">
    <reaction evidence="1 10">
        <text>3-methyl-2-oxobutanoate + acetyl-CoA + H2O = (2S)-2-isopropylmalate + CoA + H(+)</text>
        <dbReference type="Rhea" id="RHEA:21524"/>
        <dbReference type="ChEBI" id="CHEBI:1178"/>
        <dbReference type="ChEBI" id="CHEBI:11851"/>
        <dbReference type="ChEBI" id="CHEBI:15377"/>
        <dbReference type="ChEBI" id="CHEBI:15378"/>
        <dbReference type="ChEBI" id="CHEBI:57287"/>
        <dbReference type="ChEBI" id="CHEBI:57288"/>
        <dbReference type="EC" id="2.3.3.13"/>
    </reaction>
</comment>
<evidence type="ECO:0000256" key="10">
    <source>
        <dbReference type="HAMAP-Rule" id="MF_00572"/>
    </source>
</evidence>
<dbReference type="InterPro" id="IPR039371">
    <property type="entry name" value="LeuA_N_DRE-TIM"/>
</dbReference>
<comment type="caution">
    <text evidence="12">The sequence shown here is derived from an EMBL/GenBank/DDBJ whole genome shotgun (WGS) entry which is preliminary data.</text>
</comment>
<dbReference type="GO" id="GO:0003852">
    <property type="term" value="F:2-isopropylmalate synthase activity"/>
    <property type="evidence" value="ECO:0007669"/>
    <property type="project" value="UniProtKB-UniRule"/>
</dbReference>
<evidence type="ECO:0000256" key="5">
    <source>
        <dbReference type="ARBA" id="ARBA00022430"/>
    </source>
</evidence>
<evidence type="ECO:0000256" key="2">
    <source>
        <dbReference type="ARBA" id="ARBA00004689"/>
    </source>
</evidence>
<evidence type="ECO:0000256" key="1">
    <source>
        <dbReference type="ARBA" id="ARBA00000064"/>
    </source>
</evidence>
<comment type="function">
    <text evidence="10">Catalyzes the condensation of the acetyl group of acetyl-CoA with 3-methyl-2-oxobutanoate (2-ketoisovalerate) to form 3-carboxy-3-hydroxy-4-methylpentanoate (2-isopropylmalate).</text>
</comment>
<reference evidence="12 13" key="1">
    <citation type="submission" date="2014-03" db="EMBL/GenBank/DDBJ databases">
        <title>Genome sequence of Sphingobium yanoikuyae B1.</title>
        <authorList>
            <person name="Gan H.M."/>
            <person name="Gan H.Y."/>
            <person name="Savka M.A."/>
        </authorList>
    </citation>
    <scope>NUCLEOTIDE SEQUENCE [LARGE SCALE GENOMIC DNA]</scope>
    <source>
        <strain evidence="12 13">B1</strain>
    </source>
</reference>
<evidence type="ECO:0000256" key="3">
    <source>
        <dbReference type="ARBA" id="ARBA00009767"/>
    </source>
</evidence>
<dbReference type="UniPathway" id="UPA00048">
    <property type="reaction ID" value="UER00070"/>
</dbReference>
<dbReference type="InterPro" id="IPR013785">
    <property type="entry name" value="Aldolase_TIM"/>
</dbReference>
<dbReference type="InterPro" id="IPR005668">
    <property type="entry name" value="IPM_Synthase"/>
</dbReference>
<dbReference type="SUPFAM" id="SSF51569">
    <property type="entry name" value="Aldolase"/>
    <property type="match status" value="1"/>
</dbReference>
<dbReference type="Pfam" id="PF00682">
    <property type="entry name" value="HMGL-like"/>
    <property type="match status" value="1"/>
</dbReference>
<keyword evidence="9 10" id="KW-0100">Branched-chain amino acid biosynthesis</keyword>
<keyword evidence="10" id="KW-0963">Cytoplasm</keyword>
<comment type="subcellular location">
    <subcellularLocation>
        <location evidence="10">Cytoplasm</location>
    </subcellularLocation>
</comment>
<dbReference type="PROSITE" id="PS00816">
    <property type="entry name" value="AIPM_HOMOCIT_SYNTH_2"/>
    <property type="match status" value="1"/>
</dbReference>
<name>A0A084EHY1_SPHYA</name>
<accession>A0A084EHY1</accession>
<dbReference type="GO" id="GO:0003985">
    <property type="term" value="F:acetyl-CoA C-acetyltransferase activity"/>
    <property type="evidence" value="ECO:0007669"/>
    <property type="project" value="UniProtKB-UniRule"/>
</dbReference>
<dbReference type="PANTHER" id="PTHR46911">
    <property type="match status" value="1"/>
</dbReference>
<dbReference type="FunFam" id="3.20.20.70:FF:000045">
    <property type="entry name" value="2-isopropylmalate synthase"/>
    <property type="match status" value="1"/>
</dbReference>
<dbReference type="InterPro" id="IPR000891">
    <property type="entry name" value="PYR_CT"/>
</dbReference>
<dbReference type="STRING" id="13690.AX777_03915"/>
<dbReference type="SMART" id="SM00917">
    <property type="entry name" value="LeuA_dimer"/>
    <property type="match status" value="1"/>
</dbReference>
<dbReference type="HAMAP" id="MF_00572">
    <property type="entry name" value="LeuA_type2"/>
    <property type="match status" value="1"/>
</dbReference>
<dbReference type="eggNOG" id="COG0119">
    <property type="taxonomic scope" value="Bacteria"/>
</dbReference>
<dbReference type="AlphaFoldDB" id="A0A084EHY1"/>
<feature type="binding site" evidence="10">
    <location>
        <position position="41"/>
    </location>
    <ligand>
        <name>Mg(2+)</name>
        <dbReference type="ChEBI" id="CHEBI:18420"/>
    </ligand>
</feature>
<gene>
    <name evidence="10 12" type="primary">leuA</name>
    <name evidence="12" type="ORF">CP98_03320</name>
</gene>
<comment type="cofactor">
    <cofactor evidence="10">
        <name>Mg(2+)</name>
        <dbReference type="ChEBI" id="CHEBI:18420"/>
    </cofactor>
</comment>
<feature type="domain" description="Pyruvate carboxyltransferase" evidence="11">
    <location>
        <begin position="32"/>
        <end position="306"/>
    </location>
</feature>
<keyword evidence="10" id="KW-0460">Magnesium</keyword>
<feature type="binding site" evidence="10">
    <location>
        <position position="281"/>
    </location>
    <ligand>
        <name>Mg(2+)</name>
        <dbReference type="ChEBI" id="CHEBI:18420"/>
    </ligand>
</feature>
<keyword evidence="12" id="KW-0012">Acyltransferase</keyword>
<keyword evidence="5 10" id="KW-0432">Leucine biosynthesis</keyword>
<dbReference type="InterPro" id="IPR054692">
    <property type="entry name" value="LeuA-like_post-cat"/>
</dbReference>